<protein>
    <recommendedName>
        <fullName evidence="6">THAP-type domain-containing protein</fullName>
    </recommendedName>
</protein>
<dbReference type="GO" id="GO:0008270">
    <property type="term" value="F:zinc ion binding"/>
    <property type="evidence" value="ECO:0007669"/>
    <property type="project" value="UniProtKB-KW"/>
</dbReference>
<dbReference type="Gene3D" id="6.20.210.20">
    <property type="entry name" value="THAP domain"/>
    <property type="match status" value="1"/>
</dbReference>
<dbReference type="InterPro" id="IPR006612">
    <property type="entry name" value="THAP_Znf"/>
</dbReference>
<dbReference type="PANTHER" id="PTHR46927">
    <property type="entry name" value="AGAP005574-PA"/>
    <property type="match status" value="1"/>
</dbReference>
<gene>
    <name evidence="7" type="ORF">G5I_01233</name>
</gene>
<dbReference type="InterPro" id="IPR052224">
    <property type="entry name" value="THAP_domain_protein"/>
</dbReference>
<evidence type="ECO:0000256" key="4">
    <source>
        <dbReference type="ARBA" id="ARBA00023125"/>
    </source>
</evidence>
<dbReference type="GO" id="GO:0003677">
    <property type="term" value="F:DNA binding"/>
    <property type="evidence" value="ECO:0007669"/>
    <property type="project" value="UniProtKB-UniRule"/>
</dbReference>
<evidence type="ECO:0000256" key="1">
    <source>
        <dbReference type="ARBA" id="ARBA00022723"/>
    </source>
</evidence>
<keyword evidence="4 5" id="KW-0238">DNA-binding</keyword>
<keyword evidence="3" id="KW-0862">Zinc</keyword>
<evidence type="ECO:0000259" key="6">
    <source>
        <dbReference type="PROSITE" id="PS50950"/>
    </source>
</evidence>
<dbReference type="SMART" id="SM00980">
    <property type="entry name" value="THAP"/>
    <property type="match status" value="1"/>
</dbReference>
<dbReference type="InParanoid" id="F4W725"/>
<dbReference type="STRING" id="103372.F4W725"/>
<proteinExistence type="predicted"/>
<dbReference type="Pfam" id="PF05485">
    <property type="entry name" value="THAP"/>
    <property type="match status" value="1"/>
</dbReference>
<dbReference type="OrthoDB" id="7312725at2759"/>
<dbReference type="PROSITE" id="PS50950">
    <property type="entry name" value="ZF_THAP"/>
    <property type="match status" value="1"/>
</dbReference>
<name>F4W725_ACREC</name>
<keyword evidence="1" id="KW-0479">Metal-binding</keyword>
<keyword evidence="8" id="KW-1185">Reference proteome</keyword>
<sequence length="281" mass="32848">MAIVEQALHCPSVIPANEEMRNKWLQIIGRNLSYKGARVCSDHFTENDYHDINPYTKVKRLKNTAVPSVILQKKKDTKRTLSYQNIEVNLYNNSGIMFQDENVITLHNSENHEINASNCNIDIKESNTFIYSENISNERELTQDTSEDFIISLNSEQEMNATCINNQEKIDAYFENDINDLNREREFPSPNLENYEINEKILKSSKHTTERFTKTDFSSEEKWTAFLKCITYNKRVNRLMRQRNKCLQKKILSHGTQKRLSSKTEAISELTNHSRVRKAIT</sequence>
<dbReference type="SUPFAM" id="SSF57716">
    <property type="entry name" value="Glucocorticoid receptor-like (DNA-binding domain)"/>
    <property type="match status" value="1"/>
</dbReference>
<accession>F4W725</accession>
<organism evidence="8">
    <name type="scientific">Acromyrmex echinatior</name>
    <name type="common">Panamanian leafcutter ant</name>
    <name type="synonym">Acromyrmex octospinosus echinatior</name>
    <dbReference type="NCBI Taxonomy" id="103372"/>
    <lineage>
        <taxon>Eukaryota</taxon>
        <taxon>Metazoa</taxon>
        <taxon>Ecdysozoa</taxon>
        <taxon>Arthropoda</taxon>
        <taxon>Hexapoda</taxon>
        <taxon>Insecta</taxon>
        <taxon>Pterygota</taxon>
        <taxon>Neoptera</taxon>
        <taxon>Endopterygota</taxon>
        <taxon>Hymenoptera</taxon>
        <taxon>Apocrita</taxon>
        <taxon>Aculeata</taxon>
        <taxon>Formicoidea</taxon>
        <taxon>Formicidae</taxon>
        <taxon>Myrmicinae</taxon>
        <taxon>Acromyrmex</taxon>
    </lineage>
</organism>
<evidence type="ECO:0000256" key="2">
    <source>
        <dbReference type="ARBA" id="ARBA00022771"/>
    </source>
</evidence>
<evidence type="ECO:0000313" key="8">
    <source>
        <dbReference type="Proteomes" id="UP000007755"/>
    </source>
</evidence>
<feature type="domain" description="THAP-type" evidence="6">
    <location>
        <begin position="1"/>
        <end position="70"/>
    </location>
</feature>
<reference evidence="7" key="1">
    <citation type="submission" date="2011-02" db="EMBL/GenBank/DDBJ databases">
        <title>The genome of the leaf-cutting ant Acromyrmex echinatior suggests key adaptations to social evolution and fungus farming.</title>
        <authorList>
            <person name="Nygaard S."/>
            <person name="Zhang G."/>
        </authorList>
    </citation>
    <scope>NUCLEOTIDE SEQUENCE</scope>
</reference>
<dbReference type="PANTHER" id="PTHR46927:SF3">
    <property type="entry name" value="THAP-TYPE DOMAIN-CONTAINING PROTEIN"/>
    <property type="match status" value="1"/>
</dbReference>
<evidence type="ECO:0000256" key="5">
    <source>
        <dbReference type="PROSITE-ProRule" id="PRU00309"/>
    </source>
</evidence>
<dbReference type="Proteomes" id="UP000007755">
    <property type="component" value="Unassembled WGS sequence"/>
</dbReference>
<evidence type="ECO:0000313" key="7">
    <source>
        <dbReference type="EMBL" id="EGI70015.1"/>
    </source>
</evidence>
<evidence type="ECO:0000256" key="3">
    <source>
        <dbReference type="ARBA" id="ARBA00022833"/>
    </source>
</evidence>
<dbReference type="InterPro" id="IPR038441">
    <property type="entry name" value="THAP_Znf_sf"/>
</dbReference>
<dbReference type="EMBL" id="GL887802">
    <property type="protein sequence ID" value="EGI70015.1"/>
    <property type="molecule type" value="Genomic_DNA"/>
</dbReference>
<keyword evidence="2 5" id="KW-0863">Zinc-finger</keyword>
<dbReference type="AlphaFoldDB" id="F4W725"/>